<protein>
    <submittedName>
        <fullName evidence="1">Uncharacterized protein</fullName>
    </submittedName>
</protein>
<dbReference type="Proteomes" id="UP000217076">
    <property type="component" value="Unassembled WGS sequence"/>
</dbReference>
<organism evidence="1 2">
    <name type="scientific">Roseospirillum parvum</name>
    <dbReference type="NCBI Taxonomy" id="83401"/>
    <lineage>
        <taxon>Bacteria</taxon>
        <taxon>Pseudomonadati</taxon>
        <taxon>Pseudomonadota</taxon>
        <taxon>Alphaproteobacteria</taxon>
        <taxon>Rhodospirillales</taxon>
        <taxon>Rhodospirillaceae</taxon>
        <taxon>Roseospirillum</taxon>
    </lineage>
</organism>
<gene>
    <name evidence="1" type="ORF">SAMN05421742_101193</name>
</gene>
<dbReference type="RefSeq" id="WP_143130902.1">
    <property type="nucleotide sequence ID" value="NZ_FNCV01000001.1"/>
</dbReference>
<proteinExistence type="predicted"/>
<evidence type="ECO:0000313" key="2">
    <source>
        <dbReference type="Proteomes" id="UP000217076"/>
    </source>
</evidence>
<keyword evidence="2" id="KW-1185">Reference proteome</keyword>
<dbReference type="EMBL" id="FNCV01000001">
    <property type="protein sequence ID" value="SDG42014.1"/>
    <property type="molecule type" value="Genomic_DNA"/>
</dbReference>
<name>A0A1G7U3M8_9PROT</name>
<dbReference type="AlphaFoldDB" id="A0A1G7U3M8"/>
<evidence type="ECO:0000313" key="1">
    <source>
        <dbReference type="EMBL" id="SDG42014.1"/>
    </source>
</evidence>
<reference evidence="2" key="1">
    <citation type="submission" date="2016-10" db="EMBL/GenBank/DDBJ databases">
        <authorList>
            <person name="Varghese N."/>
            <person name="Submissions S."/>
        </authorList>
    </citation>
    <scope>NUCLEOTIDE SEQUENCE [LARGE SCALE GENOMIC DNA]</scope>
    <source>
        <strain evidence="2">930I</strain>
    </source>
</reference>
<dbReference type="STRING" id="83401.SAMN05421742_101193"/>
<sequence>MRRSSLRRGLAALGVGLGLALGLVGPALAAGGGGGHGGGDGAATEEDAAPRYIQLRAIWVPVERGGGPPTQAPVTIRLFPNPEHADRACKSAPLVHDALVRKMARQPFPPEQIEGLAKQGPRLREIANQVSGAGVWDQVEAFPNQVPRPDAESDKLSSVCK</sequence>
<accession>A0A1G7U3M8</accession>